<dbReference type="PANTHER" id="PTHR24134:SF9">
    <property type="entry name" value="ANKYRIN REPEAT AND SOCS BOX PROTEIN 8"/>
    <property type="match status" value="1"/>
</dbReference>
<proteinExistence type="predicted"/>
<dbReference type="InterPro" id="IPR002110">
    <property type="entry name" value="Ankyrin_rpt"/>
</dbReference>
<keyword evidence="5" id="KW-1185">Reference proteome</keyword>
<evidence type="ECO:0000256" key="2">
    <source>
        <dbReference type="ARBA" id="ARBA00023043"/>
    </source>
</evidence>
<keyword evidence="2 3" id="KW-0040">ANK repeat</keyword>
<dbReference type="PANTHER" id="PTHR24134">
    <property type="entry name" value="ANKYRIN REPEAT-CONTAINING PROTEIN DDB_G0279043"/>
    <property type="match status" value="1"/>
</dbReference>
<evidence type="ECO:0000313" key="4">
    <source>
        <dbReference type="EMBL" id="VDI79338.1"/>
    </source>
</evidence>
<dbReference type="EMBL" id="UYJE01010060">
    <property type="protein sequence ID" value="VDI79338.1"/>
    <property type="molecule type" value="Genomic_DNA"/>
</dbReference>
<comment type="caution">
    <text evidence="4">The sequence shown here is derived from an EMBL/GenBank/DDBJ whole genome shotgun (WGS) entry which is preliminary data.</text>
</comment>
<dbReference type="Gene3D" id="1.25.40.20">
    <property type="entry name" value="Ankyrin repeat-containing domain"/>
    <property type="match status" value="1"/>
</dbReference>
<dbReference type="InterPro" id="IPR036770">
    <property type="entry name" value="Ankyrin_rpt-contain_sf"/>
</dbReference>
<organism evidence="4 5">
    <name type="scientific">Mytilus galloprovincialis</name>
    <name type="common">Mediterranean mussel</name>
    <dbReference type="NCBI Taxonomy" id="29158"/>
    <lineage>
        <taxon>Eukaryota</taxon>
        <taxon>Metazoa</taxon>
        <taxon>Spiralia</taxon>
        <taxon>Lophotrochozoa</taxon>
        <taxon>Mollusca</taxon>
        <taxon>Bivalvia</taxon>
        <taxon>Autobranchia</taxon>
        <taxon>Pteriomorphia</taxon>
        <taxon>Mytilida</taxon>
        <taxon>Mytiloidea</taxon>
        <taxon>Mytilidae</taxon>
        <taxon>Mytilinae</taxon>
        <taxon>Mytilus</taxon>
    </lineage>
</organism>
<dbReference type="PROSITE" id="PS50297">
    <property type="entry name" value="ANK_REP_REGION"/>
    <property type="match status" value="2"/>
</dbReference>
<sequence length="161" mass="17346">MDTSPPVTPLNIAIQTGQILIIKKIIEHGANINLPTLTGCTPLHLAISNDKTYSFEIVKILLNQEYNCEVNHYMQGVGTPLCLACSKTETKIVKILIQENAKVNQVGDGGKTALQIACAQGSEEIVKVLLENGAELHSEDQQGLSPLEIATSSNFPAIYSC</sequence>
<keyword evidence="1" id="KW-0677">Repeat</keyword>
<protein>
    <submittedName>
        <fullName evidence="4">Uncharacterized protein</fullName>
    </submittedName>
</protein>
<dbReference type="AlphaFoldDB" id="A0A8B6HIP7"/>
<dbReference type="Proteomes" id="UP000596742">
    <property type="component" value="Unassembled WGS sequence"/>
</dbReference>
<evidence type="ECO:0000313" key="5">
    <source>
        <dbReference type="Proteomes" id="UP000596742"/>
    </source>
</evidence>
<dbReference type="SUPFAM" id="SSF48403">
    <property type="entry name" value="Ankyrin repeat"/>
    <property type="match status" value="1"/>
</dbReference>
<feature type="repeat" description="ANK" evidence="3">
    <location>
        <begin position="38"/>
        <end position="73"/>
    </location>
</feature>
<reference evidence="4" key="1">
    <citation type="submission" date="2018-11" db="EMBL/GenBank/DDBJ databases">
        <authorList>
            <person name="Alioto T."/>
            <person name="Alioto T."/>
        </authorList>
    </citation>
    <scope>NUCLEOTIDE SEQUENCE</scope>
</reference>
<dbReference type="SMART" id="SM00248">
    <property type="entry name" value="ANK"/>
    <property type="match status" value="4"/>
</dbReference>
<feature type="repeat" description="ANK" evidence="3">
    <location>
        <begin position="109"/>
        <end position="141"/>
    </location>
</feature>
<dbReference type="Pfam" id="PF00023">
    <property type="entry name" value="Ank"/>
    <property type="match status" value="1"/>
</dbReference>
<feature type="repeat" description="ANK" evidence="3">
    <location>
        <begin position="5"/>
        <end position="37"/>
    </location>
</feature>
<evidence type="ECO:0000256" key="3">
    <source>
        <dbReference type="PROSITE-ProRule" id="PRU00023"/>
    </source>
</evidence>
<evidence type="ECO:0000256" key="1">
    <source>
        <dbReference type="ARBA" id="ARBA00022737"/>
    </source>
</evidence>
<name>A0A8B6HIP7_MYTGA</name>
<gene>
    <name evidence="4" type="ORF">MGAL_10B055628</name>
</gene>
<accession>A0A8B6HIP7</accession>
<dbReference type="PROSITE" id="PS50088">
    <property type="entry name" value="ANK_REPEAT"/>
    <property type="match status" value="3"/>
</dbReference>
<dbReference type="OrthoDB" id="70519at2759"/>
<dbReference type="Pfam" id="PF12796">
    <property type="entry name" value="Ank_2"/>
    <property type="match status" value="1"/>
</dbReference>